<comment type="caution">
    <text evidence="2">The sequence shown here is derived from an EMBL/GenBank/DDBJ whole genome shotgun (WGS) entry which is preliminary data.</text>
</comment>
<name>A0A9J6GUE2_HAELO</name>
<gene>
    <name evidence="2" type="ORF">HPB48_005682</name>
</gene>
<organism evidence="2 3">
    <name type="scientific">Haemaphysalis longicornis</name>
    <name type="common">Bush tick</name>
    <dbReference type="NCBI Taxonomy" id="44386"/>
    <lineage>
        <taxon>Eukaryota</taxon>
        <taxon>Metazoa</taxon>
        <taxon>Ecdysozoa</taxon>
        <taxon>Arthropoda</taxon>
        <taxon>Chelicerata</taxon>
        <taxon>Arachnida</taxon>
        <taxon>Acari</taxon>
        <taxon>Parasitiformes</taxon>
        <taxon>Ixodida</taxon>
        <taxon>Ixodoidea</taxon>
        <taxon>Ixodidae</taxon>
        <taxon>Haemaphysalinae</taxon>
        <taxon>Haemaphysalis</taxon>
    </lineage>
</organism>
<dbReference type="EMBL" id="JABSTR010000008">
    <property type="protein sequence ID" value="KAH9378473.1"/>
    <property type="molecule type" value="Genomic_DNA"/>
</dbReference>
<proteinExistence type="predicted"/>
<evidence type="ECO:0000256" key="1">
    <source>
        <dbReference type="SAM" id="MobiDB-lite"/>
    </source>
</evidence>
<dbReference type="AlphaFoldDB" id="A0A9J6GUE2"/>
<feature type="region of interest" description="Disordered" evidence="1">
    <location>
        <begin position="1"/>
        <end position="86"/>
    </location>
</feature>
<evidence type="ECO:0000313" key="2">
    <source>
        <dbReference type="EMBL" id="KAH9378473.1"/>
    </source>
</evidence>
<accession>A0A9J6GUE2</accession>
<evidence type="ECO:0000313" key="3">
    <source>
        <dbReference type="Proteomes" id="UP000821853"/>
    </source>
</evidence>
<keyword evidence="3" id="KW-1185">Reference proteome</keyword>
<feature type="compositionally biased region" description="Basic and acidic residues" evidence="1">
    <location>
        <begin position="11"/>
        <end position="34"/>
    </location>
</feature>
<protein>
    <submittedName>
        <fullName evidence="2">Uncharacterized protein</fullName>
    </submittedName>
</protein>
<dbReference type="Proteomes" id="UP000821853">
    <property type="component" value="Unassembled WGS sequence"/>
</dbReference>
<dbReference type="VEuPathDB" id="VectorBase:HLOH_043607"/>
<sequence length="86" mass="9514">MPTQIIPPRQAIEDCGREYKNEKNREGRSNRGEGNKCGGGLPHRRQRRADAHQSRGRSTSAAGNSARKAREHRLLTGKVTLGATNH</sequence>
<reference evidence="2 3" key="1">
    <citation type="journal article" date="2020" name="Cell">
        <title>Large-Scale Comparative Analyses of Tick Genomes Elucidate Their Genetic Diversity and Vector Capacities.</title>
        <authorList>
            <consortium name="Tick Genome and Microbiome Consortium (TIGMIC)"/>
            <person name="Jia N."/>
            <person name="Wang J."/>
            <person name="Shi W."/>
            <person name="Du L."/>
            <person name="Sun Y."/>
            <person name="Zhan W."/>
            <person name="Jiang J.F."/>
            <person name="Wang Q."/>
            <person name="Zhang B."/>
            <person name="Ji P."/>
            <person name="Bell-Sakyi L."/>
            <person name="Cui X.M."/>
            <person name="Yuan T.T."/>
            <person name="Jiang B.G."/>
            <person name="Yang W.F."/>
            <person name="Lam T.T."/>
            <person name="Chang Q.C."/>
            <person name="Ding S.J."/>
            <person name="Wang X.J."/>
            <person name="Zhu J.G."/>
            <person name="Ruan X.D."/>
            <person name="Zhao L."/>
            <person name="Wei J.T."/>
            <person name="Ye R.Z."/>
            <person name="Que T.C."/>
            <person name="Du C.H."/>
            <person name="Zhou Y.H."/>
            <person name="Cheng J.X."/>
            <person name="Dai P.F."/>
            <person name="Guo W.B."/>
            <person name="Han X.H."/>
            <person name="Huang E.J."/>
            <person name="Li L.F."/>
            <person name="Wei W."/>
            <person name="Gao Y.C."/>
            <person name="Liu J.Z."/>
            <person name="Shao H.Z."/>
            <person name="Wang X."/>
            <person name="Wang C.C."/>
            <person name="Yang T.C."/>
            <person name="Huo Q.B."/>
            <person name="Li W."/>
            <person name="Chen H.Y."/>
            <person name="Chen S.E."/>
            <person name="Zhou L.G."/>
            <person name="Ni X.B."/>
            <person name="Tian J.H."/>
            <person name="Sheng Y."/>
            <person name="Liu T."/>
            <person name="Pan Y.S."/>
            <person name="Xia L.Y."/>
            <person name="Li J."/>
            <person name="Zhao F."/>
            <person name="Cao W.C."/>
        </authorList>
    </citation>
    <scope>NUCLEOTIDE SEQUENCE [LARGE SCALE GENOMIC DNA]</scope>
    <source>
        <strain evidence="2">HaeL-2018</strain>
    </source>
</reference>